<comment type="function">
    <text evidence="2">Tetrapolymerization of the monopyrrole PBG into the hydroxymethylbilane pre-uroporphyrinogen in several discrete steps.</text>
</comment>
<dbReference type="PANTHER" id="PTHR11557:SF0">
    <property type="entry name" value="PORPHOBILINOGEN DEAMINASE"/>
    <property type="match status" value="1"/>
</dbReference>
<dbReference type="InterPro" id="IPR000860">
    <property type="entry name" value="HemC"/>
</dbReference>
<dbReference type="GO" id="GO:0004418">
    <property type="term" value="F:hydroxymethylbilane synthase activity"/>
    <property type="evidence" value="ECO:0007669"/>
    <property type="project" value="UniProtKB-UniRule"/>
</dbReference>
<feature type="domain" description="Porphobilinogen deaminase C-terminal" evidence="11">
    <location>
        <begin position="227"/>
        <end position="292"/>
    </location>
</feature>
<comment type="catalytic activity">
    <reaction evidence="8">
        <text>4 porphobilinogen + H2O = hydroxymethylbilane + 4 NH4(+)</text>
        <dbReference type="Rhea" id="RHEA:13185"/>
        <dbReference type="ChEBI" id="CHEBI:15377"/>
        <dbReference type="ChEBI" id="CHEBI:28938"/>
        <dbReference type="ChEBI" id="CHEBI:57845"/>
        <dbReference type="ChEBI" id="CHEBI:58126"/>
        <dbReference type="EC" id="2.5.1.61"/>
    </reaction>
</comment>
<dbReference type="EMBL" id="FZPD01000001">
    <property type="protein sequence ID" value="SNS49736.1"/>
    <property type="molecule type" value="Genomic_DNA"/>
</dbReference>
<evidence type="ECO:0000256" key="5">
    <source>
        <dbReference type="ARBA" id="ARBA00011245"/>
    </source>
</evidence>
<gene>
    <name evidence="12" type="ORF">SAMN05421640_0397</name>
</gene>
<evidence type="ECO:0000256" key="6">
    <source>
        <dbReference type="ARBA" id="ARBA00022679"/>
    </source>
</evidence>
<evidence type="ECO:0000256" key="9">
    <source>
        <dbReference type="NCBIfam" id="TIGR00212"/>
    </source>
</evidence>
<evidence type="ECO:0000256" key="2">
    <source>
        <dbReference type="ARBA" id="ARBA00002869"/>
    </source>
</evidence>
<evidence type="ECO:0000313" key="13">
    <source>
        <dbReference type="Proteomes" id="UP000198393"/>
    </source>
</evidence>
<keyword evidence="6" id="KW-0808">Transferase</keyword>
<evidence type="ECO:0000259" key="10">
    <source>
        <dbReference type="Pfam" id="PF01379"/>
    </source>
</evidence>
<protein>
    <recommendedName>
        <fullName evidence="9">Hydroxymethylbilane synthase</fullName>
        <ecNumber evidence="9">2.5.1.61</ecNumber>
    </recommendedName>
</protein>
<dbReference type="AlphaFoldDB" id="A0A239EYI8"/>
<dbReference type="SUPFAM" id="SSF53850">
    <property type="entry name" value="Periplasmic binding protein-like II"/>
    <property type="match status" value="1"/>
</dbReference>
<evidence type="ECO:0000313" key="12">
    <source>
        <dbReference type="EMBL" id="SNS49736.1"/>
    </source>
</evidence>
<dbReference type="EC" id="2.5.1.61" evidence="9"/>
<dbReference type="FunFam" id="3.40.190.10:FF:000005">
    <property type="entry name" value="Porphobilinogen deaminase"/>
    <property type="match status" value="1"/>
</dbReference>
<dbReference type="Pfam" id="PF03900">
    <property type="entry name" value="Porphobil_deamC"/>
    <property type="match status" value="1"/>
</dbReference>
<comment type="cofactor">
    <cofactor evidence="1">
        <name>dipyrromethane</name>
        <dbReference type="ChEBI" id="CHEBI:60342"/>
    </cofactor>
</comment>
<dbReference type="InterPro" id="IPR036803">
    <property type="entry name" value="Porphobilinogen_deaminase_C_sf"/>
</dbReference>
<organism evidence="12 13">
    <name type="scientific">Ekhidna lutea</name>
    <dbReference type="NCBI Taxonomy" id="447679"/>
    <lineage>
        <taxon>Bacteria</taxon>
        <taxon>Pseudomonadati</taxon>
        <taxon>Bacteroidota</taxon>
        <taxon>Cytophagia</taxon>
        <taxon>Cytophagales</taxon>
        <taxon>Reichenbachiellaceae</taxon>
        <taxon>Ekhidna</taxon>
    </lineage>
</organism>
<dbReference type="GO" id="GO:0005737">
    <property type="term" value="C:cytoplasm"/>
    <property type="evidence" value="ECO:0007669"/>
    <property type="project" value="UniProtKB-UniRule"/>
</dbReference>
<feature type="domain" description="Porphobilinogen deaminase N-terminal" evidence="10">
    <location>
        <begin position="6"/>
        <end position="204"/>
    </location>
</feature>
<dbReference type="Gene3D" id="3.40.190.10">
    <property type="entry name" value="Periplasmic binding protein-like II"/>
    <property type="match status" value="2"/>
</dbReference>
<dbReference type="InterPro" id="IPR022417">
    <property type="entry name" value="Porphobilin_deaminase_N"/>
</dbReference>
<evidence type="ECO:0000256" key="7">
    <source>
        <dbReference type="ARBA" id="ARBA00023244"/>
    </source>
</evidence>
<comment type="similarity">
    <text evidence="4">Belongs to the HMBS family.</text>
</comment>
<dbReference type="OrthoDB" id="9810298at2"/>
<reference evidence="12 13" key="1">
    <citation type="submission" date="2017-06" db="EMBL/GenBank/DDBJ databases">
        <authorList>
            <person name="Kim H.J."/>
            <person name="Triplett B.A."/>
        </authorList>
    </citation>
    <scope>NUCLEOTIDE SEQUENCE [LARGE SCALE GENOMIC DNA]</scope>
    <source>
        <strain evidence="12 13">DSM 19307</strain>
    </source>
</reference>
<name>A0A239EYI8_EKHLU</name>
<accession>A0A239EYI8</accession>
<evidence type="ECO:0000259" key="11">
    <source>
        <dbReference type="Pfam" id="PF03900"/>
    </source>
</evidence>
<dbReference type="InterPro" id="IPR022418">
    <property type="entry name" value="Porphobilinogen_deaminase_C"/>
</dbReference>
<keyword evidence="13" id="KW-1185">Reference proteome</keyword>
<dbReference type="PIRSF" id="PIRSF001438">
    <property type="entry name" value="4pyrrol_synth_OHMeBilane_synth"/>
    <property type="match status" value="1"/>
</dbReference>
<comment type="subunit">
    <text evidence="5">Monomer.</text>
</comment>
<dbReference type="Proteomes" id="UP000198393">
    <property type="component" value="Unassembled WGS sequence"/>
</dbReference>
<proteinExistence type="inferred from homology"/>
<evidence type="ECO:0000256" key="4">
    <source>
        <dbReference type="ARBA" id="ARBA00005638"/>
    </source>
</evidence>
<evidence type="ECO:0000256" key="1">
    <source>
        <dbReference type="ARBA" id="ARBA00001916"/>
    </source>
</evidence>
<comment type="pathway">
    <text evidence="3">Porphyrin-containing compound metabolism; protoporphyrin-IX biosynthesis; coproporphyrinogen-III from 5-aminolevulinate: step 2/4.</text>
</comment>
<dbReference type="RefSeq" id="WP_089355168.1">
    <property type="nucleotide sequence ID" value="NZ_FZPD01000001.1"/>
</dbReference>
<sequence length="308" mass="34231">MERRVIKIGTRKSKLAMWQANYVADMLDAAGFQPQLVPIETKGDKIQHVALSKIGSKGVFTEELESMLRRGQIDVAVHSAKDLQSKLPDGFKVLSFCERESPDDVIVSDKEIDLNDPKLILGTSSTRRIAMLKHYYPHITTVDVRGNLQTRLEKMKSGIMDGLVLAYAGVRRMNYDDLVKYWFDTERFIPPVGQGSVAIEIHENLPVETASRIKMATNHPLTEKVLLAERAFLRRMDGGCSIPVFGHAEMESDGQIILKGGIASLDGKELIQRTMYGSDPEELGTSLADEILQSGGKKVLEDIKSAMS</sequence>
<dbReference type="PANTHER" id="PTHR11557">
    <property type="entry name" value="PORPHOBILINOGEN DEAMINASE"/>
    <property type="match status" value="1"/>
</dbReference>
<dbReference type="PRINTS" id="PR00151">
    <property type="entry name" value="PORPHBDMNASE"/>
</dbReference>
<dbReference type="GO" id="GO:0006783">
    <property type="term" value="P:heme biosynthetic process"/>
    <property type="evidence" value="ECO:0007669"/>
    <property type="project" value="TreeGrafter"/>
</dbReference>
<evidence type="ECO:0000256" key="3">
    <source>
        <dbReference type="ARBA" id="ARBA00004735"/>
    </source>
</evidence>
<dbReference type="Gene3D" id="3.30.160.40">
    <property type="entry name" value="Porphobilinogen deaminase, C-terminal domain"/>
    <property type="match status" value="1"/>
</dbReference>
<keyword evidence="7" id="KW-0627">Porphyrin biosynthesis</keyword>
<evidence type="ECO:0000256" key="8">
    <source>
        <dbReference type="ARBA" id="ARBA00048169"/>
    </source>
</evidence>
<dbReference type="Pfam" id="PF01379">
    <property type="entry name" value="Porphobil_deam"/>
    <property type="match status" value="1"/>
</dbReference>
<dbReference type="SUPFAM" id="SSF54782">
    <property type="entry name" value="Porphobilinogen deaminase (hydroxymethylbilane synthase), C-terminal domain"/>
    <property type="match status" value="1"/>
</dbReference>
<dbReference type="NCBIfam" id="TIGR00212">
    <property type="entry name" value="hemC"/>
    <property type="match status" value="1"/>
</dbReference>